<evidence type="ECO:0000313" key="3">
    <source>
        <dbReference type="Proteomes" id="UP000570361"/>
    </source>
</evidence>
<proteinExistence type="predicted"/>
<dbReference type="InterPro" id="IPR013762">
    <property type="entry name" value="Integrase-like_cat_sf"/>
</dbReference>
<evidence type="ECO:0000256" key="1">
    <source>
        <dbReference type="ARBA" id="ARBA00023172"/>
    </source>
</evidence>
<name>A0A7W5B6M7_9BACL</name>
<protein>
    <submittedName>
        <fullName evidence="2">Site-specific recombinase XerC</fullName>
    </submittedName>
</protein>
<dbReference type="InterPro" id="IPR011010">
    <property type="entry name" value="DNA_brk_join_enz"/>
</dbReference>
<evidence type="ECO:0000313" key="2">
    <source>
        <dbReference type="EMBL" id="MBB3114681.1"/>
    </source>
</evidence>
<accession>A0A7W5B6M7</accession>
<dbReference type="GO" id="GO:0015074">
    <property type="term" value="P:DNA integration"/>
    <property type="evidence" value="ECO:0007669"/>
    <property type="project" value="InterPro"/>
</dbReference>
<gene>
    <name evidence="2" type="ORF">FHS18_006823</name>
</gene>
<dbReference type="GO" id="GO:0006310">
    <property type="term" value="P:DNA recombination"/>
    <property type="evidence" value="ECO:0007669"/>
    <property type="project" value="UniProtKB-KW"/>
</dbReference>
<sequence length="85" mass="9943">MFLTVPNGQKTGRRMTKRAVQEMVNKYSTKYGKPEVTTRQLRHSFGLEHQKKKNNFVLTKEQMALRSIELTEKYQILSNLVGTRV</sequence>
<keyword evidence="1" id="KW-0233">DNA recombination</keyword>
<dbReference type="EMBL" id="JACHXK010000039">
    <property type="protein sequence ID" value="MBB3114681.1"/>
    <property type="molecule type" value="Genomic_DNA"/>
</dbReference>
<reference evidence="2 3" key="1">
    <citation type="submission" date="2020-08" db="EMBL/GenBank/DDBJ databases">
        <title>Genomic Encyclopedia of Type Strains, Phase III (KMG-III): the genomes of soil and plant-associated and newly described type strains.</title>
        <authorList>
            <person name="Whitman W."/>
        </authorList>
    </citation>
    <scope>NUCLEOTIDE SEQUENCE [LARGE SCALE GENOMIC DNA]</scope>
    <source>
        <strain evidence="2 3">CECT 5862</strain>
    </source>
</reference>
<organism evidence="2 3">
    <name type="scientific">Paenibacillus phyllosphaerae</name>
    <dbReference type="NCBI Taxonomy" id="274593"/>
    <lineage>
        <taxon>Bacteria</taxon>
        <taxon>Bacillati</taxon>
        <taxon>Bacillota</taxon>
        <taxon>Bacilli</taxon>
        <taxon>Bacillales</taxon>
        <taxon>Paenibacillaceae</taxon>
        <taxon>Paenibacillus</taxon>
    </lineage>
</organism>
<dbReference type="SUPFAM" id="SSF56349">
    <property type="entry name" value="DNA breaking-rejoining enzymes"/>
    <property type="match status" value="1"/>
</dbReference>
<comment type="caution">
    <text evidence="2">The sequence shown here is derived from an EMBL/GenBank/DDBJ whole genome shotgun (WGS) entry which is preliminary data.</text>
</comment>
<dbReference type="GO" id="GO:0003677">
    <property type="term" value="F:DNA binding"/>
    <property type="evidence" value="ECO:0007669"/>
    <property type="project" value="InterPro"/>
</dbReference>
<dbReference type="Proteomes" id="UP000570361">
    <property type="component" value="Unassembled WGS sequence"/>
</dbReference>
<keyword evidence="3" id="KW-1185">Reference proteome</keyword>
<dbReference type="Gene3D" id="1.10.443.10">
    <property type="entry name" value="Intergrase catalytic core"/>
    <property type="match status" value="1"/>
</dbReference>
<dbReference type="AlphaFoldDB" id="A0A7W5B6M7"/>